<dbReference type="Pfam" id="PF03553">
    <property type="entry name" value="Na_H_antiporter"/>
    <property type="match status" value="1"/>
</dbReference>
<keyword evidence="4" id="KW-1003">Cell membrane</keyword>
<evidence type="ECO:0000256" key="9">
    <source>
        <dbReference type="SAM" id="Phobius"/>
    </source>
</evidence>
<dbReference type="Proteomes" id="UP000315343">
    <property type="component" value="Unassembled WGS sequence"/>
</dbReference>
<evidence type="ECO:0000256" key="7">
    <source>
        <dbReference type="ARBA" id="ARBA00023136"/>
    </source>
</evidence>
<gene>
    <name evidence="11" type="ORF">LY60_01003</name>
</gene>
<proteinExistence type="inferred from homology"/>
<evidence type="ECO:0000256" key="5">
    <source>
        <dbReference type="ARBA" id="ARBA00022692"/>
    </source>
</evidence>
<feature type="transmembrane region" description="Helical" evidence="9">
    <location>
        <begin position="181"/>
        <end position="199"/>
    </location>
</feature>
<keyword evidence="6 9" id="KW-1133">Transmembrane helix</keyword>
<dbReference type="InterPro" id="IPR052180">
    <property type="entry name" value="NhaC_Na-H+_Antiporter"/>
</dbReference>
<evidence type="ECO:0000259" key="10">
    <source>
        <dbReference type="Pfam" id="PF03553"/>
    </source>
</evidence>
<evidence type="ECO:0000256" key="8">
    <source>
        <dbReference type="ARBA" id="ARBA00038435"/>
    </source>
</evidence>
<protein>
    <submittedName>
        <fullName evidence="11">NhaC family Na+:H+ antiporter</fullName>
    </submittedName>
</protein>
<comment type="subcellular location">
    <subcellularLocation>
        <location evidence="1">Cell membrane</location>
        <topology evidence="1">Multi-pass membrane protein</topology>
    </subcellularLocation>
</comment>
<feature type="transmembrane region" description="Helical" evidence="9">
    <location>
        <begin position="219"/>
        <end position="238"/>
    </location>
</feature>
<keyword evidence="12" id="KW-1185">Reference proteome</keyword>
<dbReference type="RefSeq" id="WP_145080729.1">
    <property type="nucleotide sequence ID" value="NZ_JAYFNS010000010.1"/>
</dbReference>
<dbReference type="AlphaFoldDB" id="A0A562JHN0"/>
<feature type="transmembrane region" description="Helical" evidence="9">
    <location>
        <begin position="60"/>
        <end position="79"/>
    </location>
</feature>
<evidence type="ECO:0000256" key="2">
    <source>
        <dbReference type="ARBA" id="ARBA00022448"/>
    </source>
</evidence>
<evidence type="ECO:0000313" key="12">
    <source>
        <dbReference type="Proteomes" id="UP000315343"/>
    </source>
</evidence>
<evidence type="ECO:0000313" key="11">
    <source>
        <dbReference type="EMBL" id="TWH82698.1"/>
    </source>
</evidence>
<feature type="transmembrane region" description="Helical" evidence="9">
    <location>
        <begin position="99"/>
        <end position="132"/>
    </location>
</feature>
<evidence type="ECO:0000256" key="4">
    <source>
        <dbReference type="ARBA" id="ARBA00022475"/>
    </source>
</evidence>
<dbReference type="PANTHER" id="PTHR33451">
    <property type="entry name" value="MALATE-2H(+)/NA(+)-LACTATE ANTIPORTER"/>
    <property type="match status" value="1"/>
</dbReference>
<feature type="transmembrane region" description="Helical" evidence="9">
    <location>
        <begin position="284"/>
        <end position="313"/>
    </location>
</feature>
<keyword evidence="5 9" id="KW-0812">Transmembrane</keyword>
<dbReference type="EMBL" id="VLKH01000002">
    <property type="protein sequence ID" value="TWH82698.1"/>
    <property type="molecule type" value="Genomic_DNA"/>
</dbReference>
<organism evidence="11 12">
    <name type="scientific">Sedimentibacter saalensis</name>
    <dbReference type="NCBI Taxonomy" id="130788"/>
    <lineage>
        <taxon>Bacteria</taxon>
        <taxon>Bacillati</taxon>
        <taxon>Bacillota</taxon>
        <taxon>Tissierellia</taxon>
        <taxon>Sedimentibacter</taxon>
    </lineage>
</organism>
<comment type="caution">
    <text evidence="11">The sequence shown here is derived from an EMBL/GenBank/DDBJ whole genome shotgun (WGS) entry which is preliminary data.</text>
</comment>
<dbReference type="InterPro" id="IPR018461">
    <property type="entry name" value="Na/H_Antiport_NhaC-like_C"/>
</dbReference>
<feature type="transmembrane region" description="Helical" evidence="9">
    <location>
        <begin position="6"/>
        <end position="39"/>
    </location>
</feature>
<comment type="similarity">
    <text evidence="8">Belongs to the NhaC Na(+)/H(+) (TC 2.A.35) antiporter family.</text>
</comment>
<dbReference type="PANTHER" id="PTHR33451:SF3">
    <property type="entry name" value="MALATE-2H(+)_NA(+)-LACTATE ANTIPORTER"/>
    <property type="match status" value="1"/>
</dbReference>
<feature type="domain" description="Na+/H+ antiporter NhaC-like C-terminal" evidence="10">
    <location>
        <begin position="149"/>
        <end position="428"/>
    </location>
</feature>
<reference evidence="11 12" key="1">
    <citation type="submission" date="2019-07" db="EMBL/GenBank/DDBJ databases">
        <title>Genomic Encyclopedia of Type Strains, Phase I: the one thousand microbial genomes (KMG-I) project.</title>
        <authorList>
            <person name="Kyrpides N."/>
        </authorList>
    </citation>
    <scope>NUCLEOTIDE SEQUENCE [LARGE SCALE GENOMIC DNA]</scope>
    <source>
        <strain evidence="11 12">DSM 13558</strain>
    </source>
</reference>
<dbReference type="GO" id="GO:0005886">
    <property type="term" value="C:plasma membrane"/>
    <property type="evidence" value="ECO:0007669"/>
    <property type="project" value="UniProtKB-SubCell"/>
</dbReference>
<keyword evidence="2" id="KW-0813">Transport</keyword>
<sequence>MDFLIAVIIFTLSLVLSISKGISTIYPLLIGMAAFSMVAYKRGHSLKNIAAMNIKGMKKALSLMPIFALIGMITALWRASGTISFFVYYGTKIMNPDFFILFAFLLTCVVSFALGTSFGTCGTIGVVLIVLAKSGGVNTYAAAGAIVSGAFFGDRCSPTSSSANLVAVVTDTDLYTNVKNMFITGLIPFVMTVCFYIFLSGKYPLNTKNTELLNEIASYFNLSFVTVIPALVIFFLAIMKKNVKISMLVSIITAFIICLTVQDIKLYELLRTMLFGFHLNPESSLAKIISGGGLLSMVSVSFIVLIASSYSGIFEGTGMLNDIQGFLVKMSEKIGVYLTTLFTSLATCAFCCNQTLPILLTEQLMNKIYEKKGLTKEHLSIDIENTVILTAELFPWSIAIAVPLATLSVDAGAIPYAVFLYLVPIINVMRLPKWSTKNLSVKI</sequence>
<keyword evidence="7 9" id="KW-0472">Membrane</keyword>
<dbReference type="GO" id="GO:0015297">
    <property type="term" value="F:antiporter activity"/>
    <property type="evidence" value="ECO:0007669"/>
    <property type="project" value="UniProtKB-KW"/>
</dbReference>
<name>A0A562JHN0_9FIRM</name>
<evidence type="ECO:0000256" key="3">
    <source>
        <dbReference type="ARBA" id="ARBA00022449"/>
    </source>
</evidence>
<feature type="transmembrane region" description="Helical" evidence="9">
    <location>
        <begin position="334"/>
        <end position="356"/>
    </location>
</feature>
<feature type="transmembrane region" description="Helical" evidence="9">
    <location>
        <begin position="245"/>
        <end position="264"/>
    </location>
</feature>
<evidence type="ECO:0000256" key="6">
    <source>
        <dbReference type="ARBA" id="ARBA00022989"/>
    </source>
</evidence>
<evidence type="ECO:0000256" key="1">
    <source>
        <dbReference type="ARBA" id="ARBA00004651"/>
    </source>
</evidence>
<accession>A0A562JHN0</accession>
<keyword evidence="3" id="KW-0050">Antiport</keyword>
<feature type="transmembrane region" description="Helical" evidence="9">
    <location>
        <begin position="396"/>
        <end position="423"/>
    </location>
</feature>
<dbReference type="OrthoDB" id="9762978at2"/>